<proteinExistence type="evidence at transcript level"/>
<name>D5ABD6_PICSI</name>
<accession>D5ABD6</accession>
<sequence length="433" mass="48676">MVPKGFAIFDMNVTSKGLSWIDQMYQKFEAICVEVDQNSSILLQETTKYVENQVTVVGTNVRKLCEEVIQDILPPDPDTAIKSLASDISIDFVEEFELFEKPKSNPKKLHALNVESEAYPKLEQNYVFSESLSSDISIDFAEEFELFEKPKLNPKKLHTLKLESVAYPKLEQTYVSTGQDSVCAFPVPDNLQKNHPVLPEEKPSEFPASDILEQLPCLSVGDLSVPEDLGLKNEAQKQSLQLEANACVDLPQGALLKSPADKTGAGLYQDDQKNEDICEVGGMQVNDHPIHRDGMDEIIRESEVHCMEETGNCEENVEVHEEDKETFFSIIESFIPAPANLSKSCPAKVQSVCKVSSGCMHTLLFPVTAHMGESLNELLAAPQDEKEESAYWYENEDVQKPYMIDISTPNSLLDMNVEKWQHVENCDSEWEFL</sequence>
<dbReference type="AlphaFoldDB" id="D5ABD6"/>
<organism evidence="1">
    <name type="scientific">Picea sitchensis</name>
    <name type="common">Sitka spruce</name>
    <name type="synonym">Pinus sitchensis</name>
    <dbReference type="NCBI Taxonomy" id="3332"/>
    <lineage>
        <taxon>Eukaryota</taxon>
        <taxon>Viridiplantae</taxon>
        <taxon>Streptophyta</taxon>
        <taxon>Embryophyta</taxon>
        <taxon>Tracheophyta</taxon>
        <taxon>Spermatophyta</taxon>
        <taxon>Pinopsida</taxon>
        <taxon>Pinidae</taxon>
        <taxon>Conifers I</taxon>
        <taxon>Pinales</taxon>
        <taxon>Pinaceae</taxon>
        <taxon>Picea</taxon>
    </lineage>
</organism>
<reference evidence="1" key="1">
    <citation type="submission" date="2010-04" db="EMBL/GenBank/DDBJ databases">
        <authorList>
            <person name="Reid K.E."/>
            <person name="Liao N."/>
            <person name="Chan S."/>
            <person name="Docking R."/>
            <person name="Taylor G."/>
            <person name="Moore R."/>
            <person name="Mayo M."/>
            <person name="Munro S."/>
            <person name="King J."/>
            <person name="Yanchuk A."/>
            <person name="Holt R."/>
            <person name="Jones S."/>
            <person name="Marra M."/>
            <person name="Ritland C.E."/>
            <person name="Ritland K."/>
            <person name="Bohlmann J."/>
        </authorList>
    </citation>
    <scope>NUCLEOTIDE SEQUENCE</scope>
    <source>
        <tissue evidence="1">Bud</tissue>
    </source>
</reference>
<dbReference type="EMBL" id="BT123539">
    <property type="protein sequence ID" value="ADE76855.1"/>
    <property type="molecule type" value="mRNA"/>
</dbReference>
<dbReference type="PANTHER" id="PTHR34659:SF1">
    <property type="entry name" value="PROTEIN EGT2"/>
    <property type="match status" value="1"/>
</dbReference>
<protein>
    <submittedName>
        <fullName evidence="1">Uncharacterized protein</fullName>
    </submittedName>
</protein>
<dbReference type="PANTHER" id="PTHR34659">
    <property type="entry name" value="BNAA05G11610D PROTEIN"/>
    <property type="match status" value="1"/>
</dbReference>
<dbReference type="InterPro" id="IPR053273">
    <property type="entry name" value="CST_Regulator"/>
</dbReference>
<evidence type="ECO:0000313" key="1">
    <source>
        <dbReference type="EMBL" id="ADE76855.1"/>
    </source>
</evidence>